<dbReference type="PANTHER" id="PTHR34582:SF6">
    <property type="entry name" value="UPF0702 TRANSMEMBRANE PROTEIN YCAP"/>
    <property type="match status" value="1"/>
</dbReference>
<evidence type="ECO:0000256" key="4">
    <source>
        <dbReference type="ARBA" id="ARBA00022692"/>
    </source>
</evidence>
<keyword evidence="5 7" id="KW-1133">Transmembrane helix</keyword>
<comment type="similarity">
    <text evidence="2">Belongs to the UPF0702 family.</text>
</comment>
<feature type="domain" description="YetF C-terminal" evidence="8">
    <location>
        <begin position="90"/>
        <end position="159"/>
    </location>
</feature>
<dbReference type="InterPro" id="IPR023090">
    <property type="entry name" value="UPF0702_alpha/beta_dom_sf"/>
</dbReference>
<dbReference type="InterPro" id="IPR048454">
    <property type="entry name" value="YetF_N"/>
</dbReference>
<evidence type="ECO:0000256" key="5">
    <source>
        <dbReference type="ARBA" id="ARBA00022989"/>
    </source>
</evidence>
<evidence type="ECO:0000256" key="7">
    <source>
        <dbReference type="SAM" id="Phobius"/>
    </source>
</evidence>
<keyword evidence="6 7" id="KW-0472">Membrane</keyword>
<dbReference type="Pfam" id="PF04239">
    <property type="entry name" value="DUF421"/>
    <property type="match status" value="1"/>
</dbReference>
<dbReference type="AlphaFoldDB" id="A0A953LC20"/>
<name>A0A953LC20_9BACT</name>
<feature type="domain" description="YetF-like N-terminal transmembrane" evidence="9">
    <location>
        <begin position="25"/>
        <end position="84"/>
    </location>
</feature>
<evidence type="ECO:0000313" key="11">
    <source>
        <dbReference type="Proteomes" id="UP000753961"/>
    </source>
</evidence>
<keyword evidence="11" id="KW-1185">Reference proteome</keyword>
<dbReference type="Pfam" id="PF20730">
    <property type="entry name" value="YetF_N"/>
    <property type="match status" value="1"/>
</dbReference>
<feature type="transmembrane region" description="Helical" evidence="7">
    <location>
        <begin position="12"/>
        <end position="32"/>
    </location>
</feature>
<evidence type="ECO:0000256" key="6">
    <source>
        <dbReference type="ARBA" id="ARBA00023136"/>
    </source>
</evidence>
<comment type="caution">
    <text evidence="10">The sequence shown here is derived from an EMBL/GenBank/DDBJ whole genome shotgun (WGS) entry which is preliminary data.</text>
</comment>
<evidence type="ECO:0000256" key="1">
    <source>
        <dbReference type="ARBA" id="ARBA00004651"/>
    </source>
</evidence>
<organism evidence="10 11">
    <name type="scientific">Membranihabitans marinus</name>
    <dbReference type="NCBI Taxonomy" id="1227546"/>
    <lineage>
        <taxon>Bacteria</taxon>
        <taxon>Pseudomonadati</taxon>
        <taxon>Bacteroidota</taxon>
        <taxon>Saprospiria</taxon>
        <taxon>Saprospirales</taxon>
        <taxon>Saprospiraceae</taxon>
        <taxon>Membranihabitans</taxon>
    </lineage>
</organism>
<proteinExistence type="inferred from homology"/>
<reference evidence="10" key="1">
    <citation type="submission" date="2021-06" db="EMBL/GenBank/DDBJ databases">
        <title>44 bacteria genomes isolated from Dapeng, Shenzhen.</title>
        <authorList>
            <person name="Zheng W."/>
            <person name="Yu S."/>
            <person name="Huang Y."/>
        </authorList>
    </citation>
    <scope>NUCLEOTIDE SEQUENCE</scope>
    <source>
        <strain evidence="10">DP5N28-2</strain>
    </source>
</reference>
<dbReference type="Gene3D" id="3.30.240.20">
    <property type="entry name" value="bsu07140 like domains"/>
    <property type="match status" value="1"/>
</dbReference>
<gene>
    <name evidence="10" type="ORF">KUV50_13095</name>
</gene>
<dbReference type="EMBL" id="JAHVHU010000011">
    <property type="protein sequence ID" value="MBY5959081.1"/>
    <property type="molecule type" value="Genomic_DNA"/>
</dbReference>
<keyword evidence="4 7" id="KW-0812">Transmembrane</keyword>
<evidence type="ECO:0000313" key="10">
    <source>
        <dbReference type="EMBL" id="MBY5959081.1"/>
    </source>
</evidence>
<protein>
    <submittedName>
        <fullName evidence="10">DUF421 domain-containing protein</fullName>
    </submittedName>
</protein>
<evidence type="ECO:0000259" key="8">
    <source>
        <dbReference type="Pfam" id="PF04239"/>
    </source>
</evidence>
<evidence type="ECO:0000259" key="9">
    <source>
        <dbReference type="Pfam" id="PF20730"/>
    </source>
</evidence>
<feature type="transmembrane region" description="Helical" evidence="7">
    <location>
        <begin position="44"/>
        <end position="61"/>
    </location>
</feature>
<dbReference type="PANTHER" id="PTHR34582">
    <property type="entry name" value="UPF0702 TRANSMEMBRANE PROTEIN YCAP"/>
    <property type="match status" value="1"/>
</dbReference>
<evidence type="ECO:0000256" key="3">
    <source>
        <dbReference type="ARBA" id="ARBA00022475"/>
    </source>
</evidence>
<dbReference type="RefSeq" id="WP_222580613.1">
    <property type="nucleotide sequence ID" value="NZ_JAHVHU010000011.1"/>
</dbReference>
<accession>A0A953LC20</accession>
<comment type="subcellular location">
    <subcellularLocation>
        <location evidence="1">Cell membrane</location>
        <topology evidence="1">Multi-pass membrane protein</topology>
    </subcellularLocation>
</comment>
<sequence>MEHIFIDEWSRLLEILIITPLLYAVIILYIRIFGKRTTSQMNSFDWIVTVALGSLVATTVIDKKTSLLSGELAIFCLMFLQYLLTKTMLHSKTVKNVIRSSPRILVFEGKFLTDNMVTERIAEEEVYSAIREKGLSNRQEVYALVLESDGQFSVIKKSKFNDPFSLTGVQGLPAQLDKTLHPEKFL</sequence>
<feature type="transmembrane region" description="Helical" evidence="7">
    <location>
        <begin position="67"/>
        <end position="85"/>
    </location>
</feature>
<dbReference type="InterPro" id="IPR007353">
    <property type="entry name" value="DUF421"/>
</dbReference>
<keyword evidence="3" id="KW-1003">Cell membrane</keyword>
<evidence type="ECO:0000256" key="2">
    <source>
        <dbReference type="ARBA" id="ARBA00006448"/>
    </source>
</evidence>
<dbReference type="Proteomes" id="UP000753961">
    <property type="component" value="Unassembled WGS sequence"/>
</dbReference>
<dbReference type="GO" id="GO:0005886">
    <property type="term" value="C:plasma membrane"/>
    <property type="evidence" value="ECO:0007669"/>
    <property type="project" value="UniProtKB-SubCell"/>
</dbReference>